<keyword evidence="4" id="KW-1015">Disulfide bond</keyword>
<dbReference type="GO" id="GO:0015035">
    <property type="term" value="F:protein-disulfide reductase activity"/>
    <property type="evidence" value="ECO:0007669"/>
    <property type="project" value="UniProtKB-UniRule"/>
</dbReference>
<dbReference type="NCBIfam" id="TIGR01068">
    <property type="entry name" value="thioredoxin"/>
    <property type="match status" value="1"/>
</dbReference>
<reference evidence="8 9" key="1">
    <citation type="journal article" date="2016" name="Front. Microbiol.">
        <title>Comparative Genomics Analysis of Streptomyces Species Reveals Their Adaptation to the Marine Environment and Their Diversity at the Genomic Level.</title>
        <authorList>
            <person name="Tian X."/>
            <person name="Zhang Z."/>
            <person name="Yang T."/>
            <person name="Chen M."/>
            <person name="Li J."/>
            <person name="Chen F."/>
            <person name="Yang J."/>
            <person name="Li W."/>
            <person name="Zhang B."/>
            <person name="Zhang Z."/>
            <person name="Wu J."/>
            <person name="Zhang C."/>
            <person name="Long L."/>
            <person name="Xiao J."/>
        </authorList>
    </citation>
    <scope>NUCLEOTIDE SEQUENCE [LARGE SCALE GENOMIC DNA]</scope>
    <source>
        <strain evidence="8 9">SCSIO M10372</strain>
    </source>
</reference>
<proteinExistence type="inferred from homology"/>
<dbReference type="SUPFAM" id="SSF52833">
    <property type="entry name" value="Thioredoxin-like"/>
    <property type="match status" value="1"/>
</dbReference>
<evidence type="ECO:0000256" key="1">
    <source>
        <dbReference type="ARBA" id="ARBA00008987"/>
    </source>
</evidence>
<accession>A0A1E7LPR7</accession>
<dbReference type="GO" id="GO:0005737">
    <property type="term" value="C:cytoplasm"/>
    <property type="evidence" value="ECO:0007669"/>
    <property type="project" value="TreeGrafter"/>
</dbReference>
<dbReference type="PRINTS" id="PR00421">
    <property type="entry name" value="THIOREDOXIN"/>
</dbReference>
<keyword evidence="3" id="KW-0249">Electron transport</keyword>
<dbReference type="Gene3D" id="2.30.30.380">
    <property type="entry name" value="Zn-finger domain of Sec23/24"/>
    <property type="match status" value="1"/>
</dbReference>
<dbReference type="InterPro" id="IPR013766">
    <property type="entry name" value="Thioredoxin_domain"/>
</dbReference>
<keyword evidence="9" id="KW-1185">Reference proteome</keyword>
<keyword evidence="2" id="KW-0813">Transport</keyword>
<evidence type="ECO:0000313" key="8">
    <source>
        <dbReference type="EMBL" id="OEV18202.1"/>
    </source>
</evidence>
<evidence type="ECO:0000259" key="7">
    <source>
        <dbReference type="PROSITE" id="PS51352"/>
    </source>
</evidence>
<dbReference type="CDD" id="cd02947">
    <property type="entry name" value="TRX_family"/>
    <property type="match status" value="1"/>
</dbReference>
<dbReference type="PROSITE" id="PS51352">
    <property type="entry name" value="THIOREDOXIN_2"/>
    <property type="match status" value="1"/>
</dbReference>
<organism evidence="8 9">
    <name type="scientific">Streptomyces nanshensis</name>
    <dbReference type="NCBI Taxonomy" id="518642"/>
    <lineage>
        <taxon>Bacteria</taxon>
        <taxon>Bacillati</taxon>
        <taxon>Actinomycetota</taxon>
        <taxon>Actinomycetes</taxon>
        <taxon>Kitasatosporales</taxon>
        <taxon>Streptomycetaceae</taxon>
        <taxon>Streptomyces</taxon>
    </lineage>
</organism>
<keyword evidence="5" id="KW-0676">Redox-active center</keyword>
<evidence type="ECO:0000256" key="4">
    <source>
        <dbReference type="ARBA" id="ARBA00023157"/>
    </source>
</evidence>
<dbReference type="PANTHER" id="PTHR45663">
    <property type="entry name" value="GEO12009P1"/>
    <property type="match status" value="1"/>
</dbReference>
<gene>
    <name evidence="8" type="ORF">AN221_24005</name>
</gene>
<sequence>MNTTRTTTVTCPHCGRDNRIPVAAEGRPRCGHCKQPLPWVVDAGDDDFTEVADNAVQPVVVDLWATWCGPCRMVSPALEQVARDLAGRIKLVKVDIDKNPQVSKRFEVQAVPTLLVQDHGETVARQAGAAPAHVLRQWVEQALEGRQATAGQ</sequence>
<dbReference type="EMBL" id="LJGZ01000094">
    <property type="protein sequence ID" value="OEV18202.1"/>
    <property type="molecule type" value="Genomic_DNA"/>
</dbReference>
<dbReference type="PANTHER" id="PTHR45663:SF11">
    <property type="entry name" value="GEO12009P1"/>
    <property type="match status" value="1"/>
</dbReference>
<evidence type="ECO:0000256" key="6">
    <source>
        <dbReference type="NCBIfam" id="TIGR01068"/>
    </source>
</evidence>
<dbReference type="InterPro" id="IPR017937">
    <property type="entry name" value="Thioredoxin_CS"/>
</dbReference>
<comment type="caution">
    <text evidence="8">The sequence shown here is derived from an EMBL/GenBank/DDBJ whole genome shotgun (WGS) entry which is preliminary data.</text>
</comment>
<evidence type="ECO:0000256" key="2">
    <source>
        <dbReference type="ARBA" id="ARBA00022448"/>
    </source>
</evidence>
<name>A0A1E7LPR7_9ACTN</name>
<comment type="similarity">
    <text evidence="1">Belongs to the thioredoxin family.</text>
</comment>
<feature type="domain" description="Thioredoxin" evidence="7">
    <location>
        <begin position="37"/>
        <end position="144"/>
    </location>
</feature>
<dbReference type="FunFam" id="3.40.30.10:FF:000001">
    <property type="entry name" value="Thioredoxin"/>
    <property type="match status" value="1"/>
</dbReference>
<dbReference type="PROSITE" id="PS00194">
    <property type="entry name" value="THIOREDOXIN_1"/>
    <property type="match status" value="1"/>
</dbReference>
<dbReference type="Proteomes" id="UP000175971">
    <property type="component" value="Unassembled WGS sequence"/>
</dbReference>
<dbReference type="Gene3D" id="3.40.30.10">
    <property type="entry name" value="Glutaredoxin"/>
    <property type="match status" value="1"/>
</dbReference>
<dbReference type="AlphaFoldDB" id="A0A1E7LPR7"/>
<dbReference type="InterPro" id="IPR036249">
    <property type="entry name" value="Thioredoxin-like_sf"/>
</dbReference>
<dbReference type="OrthoDB" id="9790390at2"/>
<dbReference type="InterPro" id="IPR005746">
    <property type="entry name" value="Thioredoxin"/>
</dbReference>
<dbReference type="Pfam" id="PF00085">
    <property type="entry name" value="Thioredoxin"/>
    <property type="match status" value="1"/>
</dbReference>
<evidence type="ECO:0000256" key="5">
    <source>
        <dbReference type="ARBA" id="ARBA00023284"/>
    </source>
</evidence>
<dbReference type="PATRIC" id="fig|518642.7.peg.5100"/>
<evidence type="ECO:0000256" key="3">
    <source>
        <dbReference type="ARBA" id="ARBA00022982"/>
    </source>
</evidence>
<evidence type="ECO:0000313" key="9">
    <source>
        <dbReference type="Proteomes" id="UP000175971"/>
    </source>
</evidence>
<dbReference type="RefSeq" id="WP_070202639.1">
    <property type="nucleotide sequence ID" value="NZ_LJGZ01000094.1"/>
</dbReference>
<protein>
    <recommendedName>
        <fullName evidence="6">Thioredoxin</fullName>
    </recommendedName>
</protein>